<feature type="signal peptide" evidence="1">
    <location>
        <begin position="1"/>
        <end position="20"/>
    </location>
</feature>
<dbReference type="NCBIfam" id="TIGR04183">
    <property type="entry name" value="Por_Secre_tail"/>
    <property type="match status" value="1"/>
</dbReference>
<dbReference type="InterPro" id="IPR042095">
    <property type="entry name" value="SUMF_sf"/>
</dbReference>
<dbReference type="OrthoDB" id="1491336at2"/>
<dbReference type="Proteomes" id="UP000256779">
    <property type="component" value="Unassembled WGS sequence"/>
</dbReference>
<keyword evidence="5" id="KW-1185">Reference proteome</keyword>
<accession>A0A3D9KWG1</accession>
<organism evidence="4 5">
    <name type="scientific">Marinoscillum furvescens DSM 4134</name>
    <dbReference type="NCBI Taxonomy" id="1122208"/>
    <lineage>
        <taxon>Bacteria</taxon>
        <taxon>Pseudomonadati</taxon>
        <taxon>Bacteroidota</taxon>
        <taxon>Cytophagia</taxon>
        <taxon>Cytophagales</taxon>
        <taxon>Reichenbachiellaceae</taxon>
        <taxon>Marinoscillum</taxon>
    </lineage>
</organism>
<evidence type="ECO:0000313" key="4">
    <source>
        <dbReference type="EMBL" id="RED92067.1"/>
    </source>
</evidence>
<dbReference type="Gene3D" id="3.90.1580.10">
    <property type="entry name" value="paralog of FGE (formylglycine-generating enzyme)"/>
    <property type="match status" value="2"/>
</dbReference>
<dbReference type="InterPro" id="IPR026444">
    <property type="entry name" value="Secre_tail"/>
</dbReference>
<feature type="domain" description="Secretion system C-terminal sorting" evidence="3">
    <location>
        <begin position="406"/>
        <end position="468"/>
    </location>
</feature>
<reference evidence="4 5" key="1">
    <citation type="submission" date="2018-07" db="EMBL/GenBank/DDBJ databases">
        <title>Genomic Encyclopedia of Type Strains, Phase IV (KMG-IV): sequencing the most valuable type-strain genomes for metagenomic binning, comparative biology and taxonomic classification.</title>
        <authorList>
            <person name="Goeker M."/>
        </authorList>
    </citation>
    <scope>NUCLEOTIDE SEQUENCE [LARGE SCALE GENOMIC DNA]</scope>
    <source>
        <strain evidence="4 5">DSM 4134</strain>
    </source>
</reference>
<dbReference type="PANTHER" id="PTHR23150:SF19">
    <property type="entry name" value="FORMYLGLYCINE-GENERATING ENZYME"/>
    <property type="match status" value="1"/>
</dbReference>
<keyword evidence="1" id="KW-0732">Signal</keyword>
<comment type="caution">
    <text evidence="4">The sequence shown here is derived from an EMBL/GenBank/DDBJ whole genome shotgun (WGS) entry which is preliminary data.</text>
</comment>
<dbReference type="InterPro" id="IPR051043">
    <property type="entry name" value="Sulfatase_Mod_Factor_Kinase"/>
</dbReference>
<dbReference type="AlphaFoldDB" id="A0A3D9KWG1"/>
<dbReference type="Pfam" id="PF03781">
    <property type="entry name" value="FGE-sulfatase"/>
    <property type="match status" value="2"/>
</dbReference>
<dbReference type="InterPro" id="IPR016187">
    <property type="entry name" value="CTDL_fold"/>
</dbReference>
<evidence type="ECO:0000259" key="3">
    <source>
        <dbReference type="Pfam" id="PF18962"/>
    </source>
</evidence>
<sequence>MKSPLFGVLFALLFSNTVFAQSLPSGIVMKEITGGTFTMGSNNLTGSPDQQAAAPEHEVTVSAYTLSEAEITNAQYVEFLNAAYADGLVEVTTGTAGPDKDKQLITGTSSSSYSGKVLYTLDGTRVMKDHDNDDGDNNPFTGVIEPENPLNIAYIGFDSSSKKFYVKDPHDAGDFHWKNLCDYYDYGTKQGSFESTLKNDFEDWSGAGLKLSTELEGWTEANPSAAKNLPTKAEVSDWPVTFIRWWGAKAFAIYYDLDLPTEAQWEFAAKGGKDFKYAVHDGADVADANWNQEKLKVATHHVRAAVSGTANPFGLYNLAGNAWEWIADNYVAPYATSAATDPNIQVSGSTLRCWRGGSWNYHEATLQSAMRFSDEEDRGNDHFGFRIAGSVEAEVILEGAQGKLYLYPNPASDRVHINLPNQEVVSIELYSISGRWIRSIPVGGGNVIDVSDLDKGYYLLRVGSQTHRLIIQ</sequence>
<dbReference type="EMBL" id="QREG01000033">
    <property type="protein sequence ID" value="RED92067.1"/>
    <property type="molecule type" value="Genomic_DNA"/>
</dbReference>
<name>A0A3D9KWG1_MARFU</name>
<dbReference type="RefSeq" id="WP_115870361.1">
    <property type="nucleotide sequence ID" value="NZ_QREG01000033.1"/>
</dbReference>
<evidence type="ECO:0000259" key="2">
    <source>
        <dbReference type="Pfam" id="PF03781"/>
    </source>
</evidence>
<protein>
    <submittedName>
        <fullName evidence="4">Putative secreted protein (Por secretion system target)</fullName>
    </submittedName>
</protein>
<evidence type="ECO:0000256" key="1">
    <source>
        <dbReference type="SAM" id="SignalP"/>
    </source>
</evidence>
<proteinExistence type="predicted"/>
<evidence type="ECO:0000313" key="5">
    <source>
        <dbReference type="Proteomes" id="UP000256779"/>
    </source>
</evidence>
<dbReference type="Pfam" id="PF18962">
    <property type="entry name" value="Por_Secre_tail"/>
    <property type="match status" value="1"/>
</dbReference>
<feature type="domain" description="Sulfatase-modifying factor enzyme-like" evidence="2">
    <location>
        <begin position="31"/>
        <end position="112"/>
    </location>
</feature>
<dbReference type="GO" id="GO:0120147">
    <property type="term" value="F:formylglycine-generating oxidase activity"/>
    <property type="evidence" value="ECO:0007669"/>
    <property type="project" value="TreeGrafter"/>
</dbReference>
<dbReference type="InterPro" id="IPR005532">
    <property type="entry name" value="SUMF_dom"/>
</dbReference>
<dbReference type="PANTHER" id="PTHR23150">
    <property type="entry name" value="SULFATASE MODIFYING FACTOR 1, 2"/>
    <property type="match status" value="1"/>
</dbReference>
<dbReference type="SUPFAM" id="SSF56436">
    <property type="entry name" value="C-type lectin-like"/>
    <property type="match status" value="1"/>
</dbReference>
<feature type="chain" id="PRO_5017710672" evidence="1">
    <location>
        <begin position="21"/>
        <end position="472"/>
    </location>
</feature>
<feature type="domain" description="Sulfatase-modifying factor enzyme-like" evidence="2">
    <location>
        <begin position="225"/>
        <end position="388"/>
    </location>
</feature>
<gene>
    <name evidence="4" type="ORF">C7460_13336</name>
</gene>